<dbReference type="InterPro" id="IPR017972">
    <property type="entry name" value="Cyt_P450_CS"/>
</dbReference>
<keyword evidence="2 3" id="KW-0349">Heme</keyword>
<evidence type="ECO:0000256" key="3">
    <source>
        <dbReference type="RuleBase" id="RU000461"/>
    </source>
</evidence>
<dbReference type="EMBL" id="MRZV01001759">
    <property type="protein sequence ID" value="PIK36027.1"/>
    <property type="molecule type" value="Genomic_DNA"/>
</dbReference>
<sequence length="573" mass="65962">MSDFLNIWRNSTDNSTPLESHNDLVQLARRKICNQPIPSKFYPRRIQADDDILSANERRKVDDFYSIDQNVVLAASSIWNDRVCRCGWTLIHCSCLLPVHIHQKYDHLPGPKRDAFFQGHSSILKKVLAKEECFAEVYEKLHREYGPLVVLFFYHMPFLSAVDPKVVKELLLNNKYPKPSLNYDAFRSLFGVPFMGNGLVSECNHEKWAIHRRILNPAFHRQYLKELTGTFNESADRLVQYLSLKADGKSEVKLIHAFERVTLDVICKVAFSMEGDMIQQESLFGDAIHLCLDSMYQAGSLIIKIDPRKKYRDYRRDVKKAARLLRGTGLKVINDHLEDVRQGRELKKDILSHVIKSAVVDGNFTMEEMIDEFVTLFVGGYETTSTLLSFTMVCLGQNPHVLKKLLQEVDSVIGDKEDIRYDDIIKMEYMMLVLKETLRLYPPVIGSARLLPEDADILGYKVPAGSSVSILSYVMARMEEFFPDPLTFDPDRFKDSDNRTMYAYFPFSMGARSCIGQQFAMIEARVILCKILQKLDFKLVPNQDFGIYDQLTIRPSGDCANYISLRNKQFQGY</sequence>
<dbReference type="CDD" id="cd20613">
    <property type="entry name" value="CYP46A1-like"/>
    <property type="match status" value="1"/>
</dbReference>
<dbReference type="SUPFAM" id="SSF48264">
    <property type="entry name" value="Cytochrome P450"/>
    <property type="match status" value="1"/>
</dbReference>
<dbReference type="InterPro" id="IPR001128">
    <property type="entry name" value="Cyt_P450"/>
</dbReference>
<evidence type="ECO:0000256" key="2">
    <source>
        <dbReference type="PIRSR" id="PIRSR602401-1"/>
    </source>
</evidence>
<gene>
    <name evidence="4" type="ORF">BSL78_27149</name>
</gene>
<dbReference type="PRINTS" id="PR00463">
    <property type="entry name" value="EP450I"/>
</dbReference>
<dbReference type="STRING" id="307972.A0A2G8JJX1"/>
<dbReference type="GO" id="GO:0006707">
    <property type="term" value="P:cholesterol catabolic process"/>
    <property type="evidence" value="ECO:0007669"/>
    <property type="project" value="InterPro"/>
</dbReference>
<evidence type="ECO:0000256" key="1">
    <source>
        <dbReference type="ARBA" id="ARBA00010617"/>
    </source>
</evidence>
<dbReference type="Proteomes" id="UP000230750">
    <property type="component" value="Unassembled WGS sequence"/>
</dbReference>
<proteinExistence type="inferred from homology"/>
<dbReference type="GO" id="GO:0020037">
    <property type="term" value="F:heme binding"/>
    <property type="evidence" value="ECO:0007669"/>
    <property type="project" value="InterPro"/>
</dbReference>
<dbReference type="OrthoDB" id="1470350at2759"/>
<accession>A0A2G8JJX1</accession>
<reference evidence="4 5" key="1">
    <citation type="journal article" date="2017" name="PLoS Biol.">
        <title>The sea cucumber genome provides insights into morphological evolution and visceral regeneration.</title>
        <authorList>
            <person name="Zhang X."/>
            <person name="Sun L."/>
            <person name="Yuan J."/>
            <person name="Sun Y."/>
            <person name="Gao Y."/>
            <person name="Zhang L."/>
            <person name="Li S."/>
            <person name="Dai H."/>
            <person name="Hamel J.F."/>
            <person name="Liu C."/>
            <person name="Yu Y."/>
            <person name="Liu S."/>
            <person name="Lin W."/>
            <person name="Guo K."/>
            <person name="Jin S."/>
            <person name="Xu P."/>
            <person name="Storey K.B."/>
            <person name="Huan P."/>
            <person name="Zhang T."/>
            <person name="Zhou Y."/>
            <person name="Zhang J."/>
            <person name="Lin C."/>
            <person name="Li X."/>
            <person name="Xing L."/>
            <person name="Huo D."/>
            <person name="Sun M."/>
            <person name="Wang L."/>
            <person name="Mercier A."/>
            <person name="Li F."/>
            <person name="Yang H."/>
            <person name="Xiang J."/>
        </authorList>
    </citation>
    <scope>NUCLEOTIDE SEQUENCE [LARGE SCALE GENOMIC DNA]</scope>
    <source>
        <strain evidence="4">Shaxun</strain>
        <tissue evidence="4">Muscle</tissue>
    </source>
</reference>
<keyword evidence="3" id="KW-0560">Oxidoreductase</keyword>
<keyword evidence="2 3" id="KW-0479">Metal-binding</keyword>
<comment type="caution">
    <text evidence="4">The sequence shown here is derived from an EMBL/GenBank/DDBJ whole genome shotgun (WGS) entry which is preliminary data.</text>
</comment>
<evidence type="ECO:0000313" key="5">
    <source>
        <dbReference type="Proteomes" id="UP000230750"/>
    </source>
</evidence>
<dbReference type="InterPro" id="IPR002401">
    <property type="entry name" value="Cyt_P450_E_grp-I"/>
</dbReference>
<keyword evidence="5" id="KW-1185">Reference proteome</keyword>
<dbReference type="AlphaFoldDB" id="A0A2G8JJX1"/>
<comment type="cofactor">
    <cofactor evidence="2">
        <name>heme</name>
        <dbReference type="ChEBI" id="CHEBI:30413"/>
    </cofactor>
</comment>
<dbReference type="InterPro" id="IPR039983">
    <property type="entry name" value="CYP46A1"/>
</dbReference>
<dbReference type="PRINTS" id="PR00385">
    <property type="entry name" value="P450"/>
</dbReference>
<keyword evidence="3" id="KW-0503">Monooxygenase</keyword>
<organism evidence="4 5">
    <name type="scientific">Stichopus japonicus</name>
    <name type="common">Sea cucumber</name>
    <dbReference type="NCBI Taxonomy" id="307972"/>
    <lineage>
        <taxon>Eukaryota</taxon>
        <taxon>Metazoa</taxon>
        <taxon>Echinodermata</taxon>
        <taxon>Eleutherozoa</taxon>
        <taxon>Echinozoa</taxon>
        <taxon>Holothuroidea</taxon>
        <taxon>Aspidochirotacea</taxon>
        <taxon>Aspidochirotida</taxon>
        <taxon>Stichopodidae</taxon>
        <taxon>Apostichopus</taxon>
    </lineage>
</organism>
<dbReference type="InterPro" id="IPR036396">
    <property type="entry name" value="Cyt_P450_sf"/>
</dbReference>
<dbReference type="PROSITE" id="PS00086">
    <property type="entry name" value="CYTOCHROME_P450"/>
    <property type="match status" value="1"/>
</dbReference>
<dbReference type="PANTHER" id="PTHR24293:SF0">
    <property type="entry name" value="CYP46A1 PROTEIN-RELATED"/>
    <property type="match status" value="1"/>
</dbReference>
<protein>
    <submittedName>
        <fullName evidence="4">Putative cholesterol 24-hydroxylase-like</fullName>
    </submittedName>
</protein>
<keyword evidence="2 3" id="KW-0408">Iron</keyword>
<dbReference type="Gene3D" id="1.10.630.10">
    <property type="entry name" value="Cytochrome P450"/>
    <property type="match status" value="1"/>
</dbReference>
<dbReference type="Pfam" id="PF00067">
    <property type="entry name" value="p450"/>
    <property type="match status" value="1"/>
</dbReference>
<evidence type="ECO:0000313" key="4">
    <source>
        <dbReference type="EMBL" id="PIK36027.1"/>
    </source>
</evidence>
<comment type="similarity">
    <text evidence="1 3">Belongs to the cytochrome P450 family.</text>
</comment>
<dbReference type="GO" id="GO:0005506">
    <property type="term" value="F:iron ion binding"/>
    <property type="evidence" value="ECO:0007669"/>
    <property type="project" value="InterPro"/>
</dbReference>
<dbReference type="PANTHER" id="PTHR24293">
    <property type="entry name" value="CYTOCHROME P450 FAMILY 46 SUBFAMILY A"/>
    <property type="match status" value="1"/>
</dbReference>
<name>A0A2G8JJX1_STIJA</name>
<feature type="binding site" description="axial binding residue" evidence="2">
    <location>
        <position position="514"/>
    </location>
    <ligand>
        <name>heme</name>
        <dbReference type="ChEBI" id="CHEBI:30413"/>
    </ligand>
    <ligandPart>
        <name>Fe</name>
        <dbReference type="ChEBI" id="CHEBI:18248"/>
    </ligandPart>
</feature>
<dbReference type="GO" id="GO:0033781">
    <property type="term" value="F:cholesterol 24-hydroxylase activity"/>
    <property type="evidence" value="ECO:0007669"/>
    <property type="project" value="InterPro"/>
</dbReference>